<protein>
    <submittedName>
        <fullName evidence="2">Testis expressed 48</fullName>
    </submittedName>
</protein>
<reference evidence="2" key="2">
    <citation type="submission" date="2025-08" db="UniProtKB">
        <authorList>
            <consortium name="Ensembl"/>
        </authorList>
    </citation>
    <scope>IDENTIFICATION</scope>
</reference>
<organism evidence="2 3">
    <name type="scientific">Suricata suricatta</name>
    <name type="common">Meerkat</name>
    <dbReference type="NCBI Taxonomy" id="37032"/>
    <lineage>
        <taxon>Eukaryota</taxon>
        <taxon>Metazoa</taxon>
        <taxon>Chordata</taxon>
        <taxon>Craniata</taxon>
        <taxon>Vertebrata</taxon>
        <taxon>Euteleostomi</taxon>
        <taxon>Mammalia</taxon>
        <taxon>Eutheria</taxon>
        <taxon>Laurasiatheria</taxon>
        <taxon>Carnivora</taxon>
        <taxon>Feliformia</taxon>
        <taxon>Herpestidae</taxon>
        <taxon>Suricata</taxon>
    </lineage>
</organism>
<feature type="compositionally biased region" description="Polar residues" evidence="1">
    <location>
        <begin position="32"/>
        <end position="44"/>
    </location>
</feature>
<evidence type="ECO:0000313" key="3">
    <source>
        <dbReference type="Proteomes" id="UP000472268"/>
    </source>
</evidence>
<dbReference type="AlphaFoldDB" id="A0A673UKH4"/>
<proteinExistence type="predicted"/>
<dbReference type="GeneID" id="115277012"/>
<evidence type="ECO:0000256" key="1">
    <source>
        <dbReference type="SAM" id="MobiDB-lite"/>
    </source>
</evidence>
<gene>
    <name evidence="2" type="primary">TEX48</name>
</gene>
<feature type="region of interest" description="Disordered" evidence="1">
    <location>
        <begin position="26"/>
        <end position="65"/>
    </location>
</feature>
<accession>A0A673UKH4</accession>
<reference evidence="2 3" key="1">
    <citation type="submission" date="2019-05" db="EMBL/GenBank/DDBJ databases">
        <title>A Chromosome-scale Meerkat (S. suricatta) Genome Assembly.</title>
        <authorList>
            <person name="Dudchenko O."/>
            <person name="Lieberman Aiden E."/>
            <person name="Tung J."/>
            <person name="Barreiro L.B."/>
            <person name="Clutton-Brock T.H."/>
        </authorList>
    </citation>
    <scope>NUCLEOTIDE SEQUENCE [LARGE SCALE GENOMIC DNA]</scope>
</reference>
<keyword evidence="3" id="KW-1185">Reference proteome</keyword>
<dbReference type="Ensembl" id="ENSSSUT00005025123.1">
    <property type="protein sequence ID" value="ENSSSUP00005021936.1"/>
    <property type="gene ID" value="ENSSSUG00005014249.1"/>
</dbReference>
<dbReference type="RefSeq" id="XP_029776980.1">
    <property type="nucleotide sequence ID" value="XM_029921120.1"/>
</dbReference>
<sequence>MAAHQNLASKIFCLCCRYCEEPQATDDAKVPSQPQEHQSSTCSLQKEEMDSKNSNPANEASRLPLGQALILPEKRASTTSNSEYEELNTHVSQRGFYKRNLHRYSWDHWLFQRCHIGRP</sequence>
<dbReference type="Proteomes" id="UP000472268">
    <property type="component" value="Chromosome 13"/>
</dbReference>
<reference evidence="2" key="3">
    <citation type="submission" date="2025-09" db="UniProtKB">
        <authorList>
            <consortium name="Ensembl"/>
        </authorList>
    </citation>
    <scope>IDENTIFICATION</scope>
</reference>
<dbReference type="OMA" id="RGFYKRN"/>
<dbReference type="CTD" id="100505478"/>
<name>A0A673UKH4_SURSU</name>
<evidence type="ECO:0000313" key="2">
    <source>
        <dbReference type="Ensembl" id="ENSSSUP00005021936.1"/>
    </source>
</evidence>